<dbReference type="Gene3D" id="3.10.20.860">
    <property type="match status" value="1"/>
</dbReference>
<sequence length="75" mass="8565">MTCFYCKGNIESSTTTYMTDYQGCYIIIKNVPCEKCSQCGEEYLNGETLERIEEIIQKVKGMLTEIAVVDYKQTA</sequence>
<reference evidence="3 8" key="2">
    <citation type="journal article" date="2019" name="Nat. Med.">
        <title>A library of human gut bacterial isolates paired with longitudinal multiomics data enables mechanistic microbiome research.</title>
        <authorList>
            <person name="Poyet M."/>
            <person name="Groussin M."/>
            <person name="Gibbons S.M."/>
            <person name="Avila-Pacheco J."/>
            <person name="Jiang X."/>
            <person name="Kearney S.M."/>
            <person name="Perrotta A.R."/>
            <person name="Berdy B."/>
            <person name="Zhao S."/>
            <person name="Lieberman T.D."/>
            <person name="Swanson P.K."/>
            <person name="Smith M."/>
            <person name="Roesemann S."/>
            <person name="Alexander J.E."/>
            <person name="Rich S.A."/>
            <person name="Livny J."/>
            <person name="Vlamakis H."/>
            <person name="Clish C."/>
            <person name="Bullock K."/>
            <person name="Deik A."/>
            <person name="Scott J."/>
            <person name="Pierce K.A."/>
            <person name="Xavier R.J."/>
            <person name="Alm E.J."/>
        </authorList>
    </citation>
    <scope>NUCLEOTIDE SEQUENCE [LARGE SCALE GENOMIC DNA]</scope>
    <source>
        <strain evidence="3 8">BIOML-A12</strain>
    </source>
</reference>
<evidence type="ECO:0000313" key="6">
    <source>
        <dbReference type="Proteomes" id="UP000095712"/>
    </source>
</evidence>
<gene>
    <name evidence="4" type="ORF">BWLFYP14_03109</name>
    <name evidence="1" type="ORF">ERS852478_01125</name>
    <name evidence="2" type="ORF">ERS852523_00446</name>
    <name evidence="3" type="ORF">GT712_10605</name>
</gene>
<accession>A0A174A0K4</accession>
<name>A0A174A0K4_9FIRM</name>
<proteinExistence type="predicted"/>
<evidence type="ECO:0000313" key="4">
    <source>
        <dbReference type="EMBL" id="VUX66833.1"/>
    </source>
</evidence>
<keyword evidence="7" id="KW-1185">Reference proteome</keyword>
<dbReference type="EMBL" id="CZAW01000004">
    <property type="protein sequence ID" value="CUP06925.1"/>
    <property type="molecule type" value="Genomic_DNA"/>
</dbReference>
<dbReference type="EMBL" id="CABHOF010000074">
    <property type="protein sequence ID" value="VUX66833.1"/>
    <property type="molecule type" value="Genomic_DNA"/>
</dbReference>
<dbReference type="Proteomes" id="UP000477156">
    <property type="component" value="Unassembled WGS sequence"/>
</dbReference>
<protein>
    <submittedName>
        <fullName evidence="1">YgiT-type zinc finger domain</fullName>
    </submittedName>
    <submittedName>
        <fullName evidence="3">YgiT-type zinc finger protein</fullName>
    </submittedName>
</protein>
<dbReference type="EMBL" id="CYZN01000006">
    <property type="protein sequence ID" value="CUN81045.1"/>
    <property type="molecule type" value="Genomic_DNA"/>
</dbReference>
<dbReference type="Proteomes" id="UP000366766">
    <property type="component" value="Unassembled WGS sequence"/>
</dbReference>
<dbReference type="GeneID" id="75079782"/>
<dbReference type="EMBL" id="WWVF01000019">
    <property type="protein sequence ID" value="MZS89508.1"/>
    <property type="molecule type" value="Genomic_DNA"/>
</dbReference>
<evidence type="ECO:0000313" key="2">
    <source>
        <dbReference type="EMBL" id="CUP06925.1"/>
    </source>
</evidence>
<dbReference type="InterPro" id="IPR022453">
    <property type="entry name" value="Znf_MqsA-type"/>
</dbReference>
<dbReference type="NCBIfam" id="TIGR03831">
    <property type="entry name" value="YgiT_finger"/>
    <property type="match status" value="1"/>
</dbReference>
<dbReference type="OrthoDB" id="9812340at2"/>
<evidence type="ECO:0000313" key="8">
    <source>
        <dbReference type="Proteomes" id="UP000477156"/>
    </source>
</evidence>
<reference evidence="5 6" key="1">
    <citation type="submission" date="2015-09" db="EMBL/GenBank/DDBJ databases">
        <authorList>
            <consortium name="Pathogen Informatics"/>
        </authorList>
    </citation>
    <scope>NUCLEOTIDE SEQUENCE [LARGE SCALE GENOMIC DNA]</scope>
    <source>
        <strain evidence="1 5">2789STDY5834863</strain>
        <strain evidence="2 6">2789STDY5834911</strain>
    </source>
</reference>
<reference evidence="4 7" key="3">
    <citation type="submission" date="2019-07" db="EMBL/GenBank/DDBJ databases">
        <authorList>
            <person name="Chang H.-W."/>
            <person name="Raman A."/>
            <person name="Venkatesh S."/>
            <person name="Gehrig J."/>
        </authorList>
    </citation>
    <scope>NUCLEOTIDE SEQUENCE [LARGE SCALE GENOMIC DNA]</scope>
    <source>
        <strain evidence="4">Blautia_wexlerae_LFYP_14</strain>
    </source>
</reference>
<evidence type="ECO:0000313" key="5">
    <source>
        <dbReference type="Proteomes" id="UP000095431"/>
    </source>
</evidence>
<dbReference type="CDD" id="cd12870">
    <property type="entry name" value="MqsA"/>
    <property type="match status" value="1"/>
</dbReference>
<organism evidence="1 5">
    <name type="scientific">Blautia wexlerae</name>
    <dbReference type="NCBI Taxonomy" id="418240"/>
    <lineage>
        <taxon>Bacteria</taxon>
        <taxon>Bacillati</taxon>
        <taxon>Bacillota</taxon>
        <taxon>Clostridia</taxon>
        <taxon>Lachnospirales</taxon>
        <taxon>Lachnospiraceae</taxon>
        <taxon>Blautia</taxon>
    </lineage>
</organism>
<dbReference type="Proteomes" id="UP000095712">
    <property type="component" value="Unassembled WGS sequence"/>
</dbReference>
<dbReference type="eggNOG" id="ENOG5032SGF">
    <property type="taxonomic scope" value="Bacteria"/>
</dbReference>
<evidence type="ECO:0000313" key="3">
    <source>
        <dbReference type="EMBL" id="MZS89508.1"/>
    </source>
</evidence>
<evidence type="ECO:0000313" key="1">
    <source>
        <dbReference type="EMBL" id="CUN81045.1"/>
    </source>
</evidence>
<evidence type="ECO:0000313" key="7">
    <source>
        <dbReference type="Proteomes" id="UP000366766"/>
    </source>
</evidence>
<dbReference type="AlphaFoldDB" id="A0A174A0K4"/>
<dbReference type="RefSeq" id="WP_008704146.1">
    <property type="nucleotide sequence ID" value="NZ_AP031426.1"/>
</dbReference>
<dbReference type="Proteomes" id="UP000095431">
    <property type="component" value="Unassembled WGS sequence"/>
</dbReference>